<dbReference type="Proteomes" id="UP000011910">
    <property type="component" value="Unassembled WGS sequence"/>
</dbReference>
<dbReference type="eggNOG" id="COG1496">
    <property type="taxonomic scope" value="Bacteria"/>
</dbReference>
<proteinExistence type="inferred from homology"/>
<dbReference type="AlphaFoldDB" id="M7N823"/>
<dbReference type="GO" id="GO:0005507">
    <property type="term" value="F:copper ion binding"/>
    <property type="evidence" value="ECO:0007669"/>
    <property type="project" value="TreeGrafter"/>
</dbReference>
<comment type="catalytic activity">
    <reaction evidence="8">
        <text>adenosine + phosphate = alpha-D-ribose 1-phosphate + adenine</text>
        <dbReference type="Rhea" id="RHEA:27642"/>
        <dbReference type="ChEBI" id="CHEBI:16335"/>
        <dbReference type="ChEBI" id="CHEBI:16708"/>
        <dbReference type="ChEBI" id="CHEBI:43474"/>
        <dbReference type="ChEBI" id="CHEBI:57720"/>
        <dbReference type="EC" id="2.4.2.1"/>
    </reaction>
    <physiologicalReaction direction="left-to-right" evidence="8">
        <dbReference type="Rhea" id="RHEA:27643"/>
    </physiologicalReaction>
</comment>
<feature type="region of interest" description="Disordered" evidence="11">
    <location>
        <begin position="1"/>
        <end position="24"/>
    </location>
</feature>
<accession>M7N823</accession>
<dbReference type="Gene3D" id="3.60.140.10">
    <property type="entry name" value="CNF1/YfiH-like putative cysteine hydrolases"/>
    <property type="match status" value="1"/>
</dbReference>
<evidence type="ECO:0000256" key="2">
    <source>
        <dbReference type="ARBA" id="ARBA00007353"/>
    </source>
</evidence>
<comment type="similarity">
    <text evidence="2 10">Belongs to the purine nucleoside phosphorylase YfiH/LACC1 family.</text>
</comment>
<gene>
    <name evidence="12" type="primary">yfiH</name>
    <name evidence="12" type="ORF">ADICEAN_01534</name>
</gene>
<evidence type="ECO:0000256" key="1">
    <source>
        <dbReference type="ARBA" id="ARBA00000553"/>
    </source>
</evidence>
<keyword evidence="5" id="KW-0378">Hydrolase</keyword>
<keyword evidence="13" id="KW-1185">Reference proteome</keyword>
<keyword evidence="4" id="KW-0479">Metal-binding</keyword>
<dbReference type="STRING" id="1279009.ADICEAN_01534"/>
<comment type="catalytic activity">
    <reaction evidence="7">
        <text>adenosine + H2O + H(+) = inosine + NH4(+)</text>
        <dbReference type="Rhea" id="RHEA:24408"/>
        <dbReference type="ChEBI" id="CHEBI:15377"/>
        <dbReference type="ChEBI" id="CHEBI:15378"/>
        <dbReference type="ChEBI" id="CHEBI:16335"/>
        <dbReference type="ChEBI" id="CHEBI:17596"/>
        <dbReference type="ChEBI" id="CHEBI:28938"/>
        <dbReference type="EC" id="3.5.4.4"/>
    </reaction>
    <physiologicalReaction direction="left-to-right" evidence="7">
        <dbReference type="Rhea" id="RHEA:24409"/>
    </physiologicalReaction>
</comment>
<dbReference type="InterPro" id="IPR011324">
    <property type="entry name" value="Cytotoxic_necrot_fac-like_cat"/>
</dbReference>
<evidence type="ECO:0000256" key="9">
    <source>
        <dbReference type="ARBA" id="ARBA00049893"/>
    </source>
</evidence>
<dbReference type="GO" id="GO:0016787">
    <property type="term" value="F:hydrolase activity"/>
    <property type="evidence" value="ECO:0007669"/>
    <property type="project" value="UniProtKB-KW"/>
</dbReference>
<evidence type="ECO:0000313" key="12">
    <source>
        <dbReference type="EMBL" id="EMR03356.1"/>
    </source>
</evidence>
<dbReference type="EMBL" id="AODQ01000028">
    <property type="protein sequence ID" value="EMR03356.1"/>
    <property type="molecule type" value="Genomic_DNA"/>
</dbReference>
<dbReference type="CDD" id="cd16833">
    <property type="entry name" value="YfiH"/>
    <property type="match status" value="1"/>
</dbReference>
<sequence length="281" mass="31178">MKAPVSRSKSADPTPFTLPPYHQPMKRINPQTLPLWQFDQLAAEPGIRHFVSERSTPNEEEFTLSYSSSPDREAVRSNRRQLAVALGLAEDRLYFPSQVHQTRIVAVSSQTTAAELQETDALITQERGIGLAVLSADCVPILLYDRRHGAVGAVHSGWRGTVARILEKTLLEMQARFGTRGEDLLAGIGPSVCQEAYEVGQEVVQAVEEAFGSQSRLLLLPQPDEKARLDLWKANVLQLEAFGVPQQQIELAKLCTVQNNARFSRPAREIADRFAAGIQLR</sequence>
<protein>
    <recommendedName>
        <fullName evidence="10">Purine nucleoside phosphorylase</fullName>
    </recommendedName>
</protein>
<evidence type="ECO:0000256" key="6">
    <source>
        <dbReference type="ARBA" id="ARBA00022833"/>
    </source>
</evidence>
<keyword evidence="3" id="KW-0808">Transferase</keyword>
<dbReference type="NCBIfam" id="TIGR00726">
    <property type="entry name" value="peptidoglycan editing factor PgeF"/>
    <property type="match status" value="1"/>
</dbReference>
<reference evidence="12 13" key="1">
    <citation type="journal article" date="2013" name="Genome Announc.">
        <title>Draft Genome Sequence of Cesiribacter andamanensis Strain AMV16T, Isolated from a Soil Sample from a Mud Volcano in the Andaman Islands, India.</title>
        <authorList>
            <person name="Shivaji S."/>
            <person name="Ara S."/>
            <person name="Begum Z."/>
            <person name="Srinivas T.N."/>
            <person name="Singh A."/>
            <person name="Kumar Pinnaka A."/>
        </authorList>
    </citation>
    <scope>NUCLEOTIDE SEQUENCE [LARGE SCALE GENOMIC DNA]</scope>
    <source>
        <strain evidence="12 13">AMV16</strain>
    </source>
</reference>
<evidence type="ECO:0000256" key="11">
    <source>
        <dbReference type="SAM" id="MobiDB-lite"/>
    </source>
</evidence>
<evidence type="ECO:0000256" key="10">
    <source>
        <dbReference type="RuleBase" id="RU361274"/>
    </source>
</evidence>
<dbReference type="InterPro" id="IPR003730">
    <property type="entry name" value="Cu_polyphenol_OxRdtase"/>
</dbReference>
<keyword evidence="6" id="KW-0862">Zinc</keyword>
<dbReference type="InterPro" id="IPR038371">
    <property type="entry name" value="Cu_polyphenol_OxRdtase_sf"/>
</dbReference>
<dbReference type="GO" id="GO:0017061">
    <property type="term" value="F:S-methyl-5-thioadenosine phosphorylase activity"/>
    <property type="evidence" value="ECO:0007669"/>
    <property type="project" value="UniProtKB-EC"/>
</dbReference>
<dbReference type="Pfam" id="PF02578">
    <property type="entry name" value="Cu-oxidase_4"/>
    <property type="match status" value="1"/>
</dbReference>
<comment type="catalytic activity">
    <reaction evidence="9">
        <text>S-methyl-5'-thioadenosine + phosphate = 5-(methylsulfanyl)-alpha-D-ribose 1-phosphate + adenine</text>
        <dbReference type="Rhea" id="RHEA:11852"/>
        <dbReference type="ChEBI" id="CHEBI:16708"/>
        <dbReference type="ChEBI" id="CHEBI:17509"/>
        <dbReference type="ChEBI" id="CHEBI:43474"/>
        <dbReference type="ChEBI" id="CHEBI:58533"/>
        <dbReference type="EC" id="2.4.2.28"/>
    </reaction>
    <physiologicalReaction direction="left-to-right" evidence="9">
        <dbReference type="Rhea" id="RHEA:11853"/>
    </physiologicalReaction>
</comment>
<evidence type="ECO:0000256" key="3">
    <source>
        <dbReference type="ARBA" id="ARBA00022679"/>
    </source>
</evidence>
<name>M7N823_9BACT</name>
<comment type="caution">
    <text evidence="12">The sequence shown here is derived from an EMBL/GenBank/DDBJ whole genome shotgun (WGS) entry which is preliminary data.</text>
</comment>
<dbReference type="PANTHER" id="PTHR30616:SF2">
    <property type="entry name" value="PURINE NUCLEOSIDE PHOSPHORYLASE LACC1"/>
    <property type="match status" value="1"/>
</dbReference>
<comment type="catalytic activity">
    <reaction evidence="1">
        <text>inosine + phosphate = alpha-D-ribose 1-phosphate + hypoxanthine</text>
        <dbReference type="Rhea" id="RHEA:27646"/>
        <dbReference type="ChEBI" id="CHEBI:17368"/>
        <dbReference type="ChEBI" id="CHEBI:17596"/>
        <dbReference type="ChEBI" id="CHEBI:43474"/>
        <dbReference type="ChEBI" id="CHEBI:57720"/>
        <dbReference type="EC" id="2.4.2.1"/>
    </reaction>
    <physiologicalReaction direction="left-to-right" evidence="1">
        <dbReference type="Rhea" id="RHEA:27647"/>
    </physiologicalReaction>
</comment>
<evidence type="ECO:0000256" key="4">
    <source>
        <dbReference type="ARBA" id="ARBA00022723"/>
    </source>
</evidence>
<evidence type="ECO:0000313" key="13">
    <source>
        <dbReference type="Proteomes" id="UP000011910"/>
    </source>
</evidence>
<evidence type="ECO:0000256" key="7">
    <source>
        <dbReference type="ARBA" id="ARBA00047989"/>
    </source>
</evidence>
<evidence type="ECO:0000256" key="8">
    <source>
        <dbReference type="ARBA" id="ARBA00048968"/>
    </source>
</evidence>
<evidence type="ECO:0000256" key="5">
    <source>
        <dbReference type="ARBA" id="ARBA00022801"/>
    </source>
</evidence>
<organism evidence="12 13">
    <name type="scientific">Cesiribacter andamanensis AMV16</name>
    <dbReference type="NCBI Taxonomy" id="1279009"/>
    <lineage>
        <taxon>Bacteria</taxon>
        <taxon>Pseudomonadati</taxon>
        <taxon>Bacteroidota</taxon>
        <taxon>Cytophagia</taxon>
        <taxon>Cytophagales</taxon>
        <taxon>Cesiribacteraceae</taxon>
        <taxon>Cesiribacter</taxon>
    </lineage>
</organism>
<dbReference type="PANTHER" id="PTHR30616">
    <property type="entry name" value="UNCHARACTERIZED PROTEIN YFIH"/>
    <property type="match status" value="1"/>
</dbReference>
<dbReference type="PATRIC" id="fig|1279009.4.peg.1553"/>
<dbReference type="SUPFAM" id="SSF64438">
    <property type="entry name" value="CNF1/YfiH-like putative cysteine hydrolases"/>
    <property type="match status" value="1"/>
</dbReference>